<dbReference type="NCBIfam" id="TIGR03501">
    <property type="entry name" value="GlyGly_CTERM"/>
    <property type="match status" value="1"/>
</dbReference>
<sequence>MKHTLIAASIFAGLSGQALAATYQLTELPRHEGAVHSIVSDANENGQIIGAATRLFNLPIDVSYIDFDKDGTAIKAAYDQEKSRYELIDETITFTLEDVKNGAASTNADANNFMLGFLSRQSNSAEYQKLTDRIALTVSPTFADEKVLFDVQSSELNSLTRSVGNNLAAISDDGVMVGWGSAPFSKTEFTPKDENEAKTFFVRDWNYRGIVINTAGEKFTLEPAFTEHGGASIATDIERLETGGYVVVGYASVGITTQRQEGYDDRCKGEDRPLQACVWLEERRVANLDGLPTFYDLRAYQWTLDDNFAVVSAKELGVGAVRKDNEDNTIYSAAMAINNSDIAAGYSITRFDNDINARVVPGYFKDGQFSEIGERDAWYKTGKAVDINNNNVVVGHRAEVSRSTIQKAVGFYYDINADKFADIPTYFNGSEMVINDINDAGYVVGQGEIEKNGNNKRREGFIYKLGDENIVNINSLLPCKDASGQAFPYTIAEAVKITESNKIYAIAVKTVERRDRLGVVEKNSKGEIEYESASLPVLLTPTNGEVEQCAAPEVETYERQSGSFSVFALLTLPLVWLRRRKLKIA</sequence>
<protein>
    <recommendedName>
        <fullName evidence="4">DUF3466 family protein</fullName>
    </recommendedName>
</protein>
<gene>
    <name evidence="2" type="ORF">PAUR_a1329</name>
</gene>
<feature type="signal peptide" evidence="1">
    <location>
        <begin position="1"/>
        <end position="20"/>
    </location>
</feature>
<accession>A0ABR9EAM9</accession>
<evidence type="ECO:0000313" key="2">
    <source>
        <dbReference type="EMBL" id="MBE0367867.1"/>
    </source>
</evidence>
<organism evidence="2 3">
    <name type="scientific">Pseudoalteromonas aurantia 208</name>
    <dbReference type="NCBI Taxonomy" id="1314867"/>
    <lineage>
        <taxon>Bacteria</taxon>
        <taxon>Pseudomonadati</taxon>
        <taxon>Pseudomonadota</taxon>
        <taxon>Gammaproteobacteria</taxon>
        <taxon>Alteromonadales</taxon>
        <taxon>Pseudoalteromonadaceae</taxon>
        <taxon>Pseudoalteromonas</taxon>
    </lineage>
</organism>
<proteinExistence type="predicted"/>
<feature type="chain" id="PRO_5046975202" description="DUF3466 family protein" evidence="1">
    <location>
        <begin position="21"/>
        <end position="585"/>
    </location>
</feature>
<comment type="caution">
    <text evidence="2">The sequence shown here is derived from an EMBL/GenBank/DDBJ whole genome shotgun (WGS) entry which is preliminary data.</text>
</comment>
<dbReference type="RefSeq" id="WP_192507234.1">
    <property type="nucleotide sequence ID" value="NZ_AQGV01000012.1"/>
</dbReference>
<reference evidence="2 3" key="1">
    <citation type="submission" date="2015-03" db="EMBL/GenBank/DDBJ databases">
        <title>Genome sequence of Pseudoalteromonas aurantia.</title>
        <authorList>
            <person name="Xie B.-B."/>
            <person name="Rong J.-C."/>
            <person name="Qin Q.-L."/>
            <person name="Zhang Y.-Z."/>
        </authorList>
    </citation>
    <scope>NUCLEOTIDE SEQUENCE [LARGE SCALE GENOMIC DNA]</scope>
    <source>
        <strain evidence="2 3">208</strain>
    </source>
</reference>
<dbReference type="EMBL" id="AQGV01000012">
    <property type="protein sequence ID" value="MBE0367867.1"/>
    <property type="molecule type" value="Genomic_DNA"/>
</dbReference>
<evidence type="ECO:0000256" key="1">
    <source>
        <dbReference type="SAM" id="SignalP"/>
    </source>
</evidence>
<keyword evidence="3" id="KW-1185">Reference proteome</keyword>
<dbReference type="Proteomes" id="UP000615755">
    <property type="component" value="Unassembled WGS sequence"/>
</dbReference>
<name>A0ABR9EAM9_9GAMM</name>
<keyword evidence="1" id="KW-0732">Signal</keyword>
<dbReference type="InterPro" id="IPR022562">
    <property type="entry name" value="DUF3466"/>
</dbReference>
<evidence type="ECO:0008006" key="4">
    <source>
        <dbReference type="Google" id="ProtNLM"/>
    </source>
</evidence>
<dbReference type="InterPro" id="IPR020008">
    <property type="entry name" value="GlyGly_CTERM"/>
</dbReference>
<evidence type="ECO:0000313" key="3">
    <source>
        <dbReference type="Proteomes" id="UP000615755"/>
    </source>
</evidence>
<dbReference type="Pfam" id="PF11949">
    <property type="entry name" value="DUF3466"/>
    <property type="match status" value="1"/>
</dbReference>